<dbReference type="InterPro" id="IPR048741">
    <property type="entry name" value="Pus10-like_C"/>
</dbReference>
<dbReference type="Pfam" id="PF21237">
    <property type="entry name" value="Pus10_N_euk"/>
    <property type="match status" value="1"/>
</dbReference>
<organism evidence="23 24">
    <name type="scientific">Dictyostelium purpureum</name>
    <name type="common">Slime mold</name>
    <dbReference type="NCBI Taxonomy" id="5786"/>
    <lineage>
        <taxon>Eukaryota</taxon>
        <taxon>Amoebozoa</taxon>
        <taxon>Evosea</taxon>
        <taxon>Eumycetozoa</taxon>
        <taxon>Dictyostelia</taxon>
        <taxon>Dictyosteliales</taxon>
        <taxon>Dictyosteliaceae</taxon>
        <taxon>Dictyostelium</taxon>
    </lineage>
</organism>
<comment type="similarity">
    <text evidence="4">Belongs to the pseudouridine synthase Pus10 family.</text>
</comment>
<comment type="catalytic activity">
    <reaction evidence="14">
        <text>uridine(55) in tRNA = pseudouridine(55) in tRNA</text>
        <dbReference type="Rhea" id="RHEA:42532"/>
        <dbReference type="Rhea" id="RHEA-COMP:10101"/>
        <dbReference type="Rhea" id="RHEA-COMP:10102"/>
        <dbReference type="ChEBI" id="CHEBI:65314"/>
        <dbReference type="ChEBI" id="CHEBI:65315"/>
        <dbReference type="EC" id="5.4.99.25"/>
    </reaction>
    <physiologicalReaction direction="left-to-right" evidence="14">
        <dbReference type="Rhea" id="RHEA:42533"/>
    </physiologicalReaction>
</comment>
<feature type="domain" description="Pus10-like C-terminal" evidence="22">
    <location>
        <begin position="388"/>
        <end position="619"/>
    </location>
</feature>
<dbReference type="SUPFAM" id="SSF55120">
    <property type="entry name" value="Pseudouridine synthase"/>
    <property type="match status" value="1"/>
</dbReference>
<evidence type="ECO:0000256" key="15">
    <source>
        <dbReference type="ARBA" id="ARBA00052161"/>
    </source>
</evidence>
<dbReference type="PANTHER" id="PTHR21568:SF0">
    <property type="entry name" value="TRNA PSEUDOURIDINE SYNTHASE PUS10"/>
    <property type="match status" value="1"/>
</dbReference>
<dbReference type="Gene3D" id="1.10.10.2050">
    <property type="match status" value="1"/>
</dbReference>
<dbReference type="GO" id="GO:0009982">
    <property type="term" value="F:pseudouridine synthase activity"/>
    <property type="evidence" value="ECO:0000318"/>
    <property type="project" value="GO_Central"/>
</dbReference>
<keyword evidence="8" id="KW-0479">Metal-binding</keyword>
<dbReference type="NCBIfam" id="TIGR01213">
    <property type="entry name" value="pseudo_Pus10arc"/>
    <property type="match status" value="1"/>
</dbReference>
<dbReference type="FunFam" id="3.30.70.3190:FF:000001">
    <property type="entry name" value="tRNA pseudouridine synthase Pus10"/>
    <property type="match status" value="1"/>
</dbReference>
<evidence type="ECO:0000256" key="16">
    <source>
        <dbReference type="ARBA" id="ARBA00069883"/>
    </source>
</evidence>
<keyword evidence="7" id="KW-0819">tRNA processing</keyword>
<feature type="compositionally biased region" description="Basic and acidic residues" evidence="20">
    <location>
        <begin position="151"/>
        <end position="168"/>
    </location>
</feature>
<sequence>MDNTPTDTVNNNDIIPESTATPNTTTTENNVNNSNLATEPKVTIVPDDESILKFVDTNLKCEKESLDYRNILFRVKTCFDRYIKKDHLDIVSPLHSNGVCPRCIFRFMSIREFALYQEEYLHLIHLIHFMIHYQKHQPSASSTSSTATNQDKMDTESVEGENKEEKQESSTTTAAAAAVAAPIEIPPYDPNSVELKNSICVCCLGILQDTNNKDLFLEEFVDKMKNCGYQFRDYSLALSLPTSTLVRDHAIFFYLRENYPTIYPNKTNFYEKVVEVKEGVKWVLGPIIGRRCNFQFKPSSDFRANMNYIHEESKDDHLFLFDVQGKSRKKQRVSTKRNKSSSQDSTSTVTEILDHISMKDFIANGNVPPKAVSTKYRYQLTFEHAPVYLSGKYNKYVRDLPQSPWQFDDNVNIKLSVEELITKDLKELFKCDQVTFSSSGREDVDVRMLGNGRPFFIELVNPHKIFFNKPDFEKLEESINVNTSIKVSNLQIITKKETNIIKDSGGTKQKDYRCIVWCSKPLQPSDLDILNSKTNIAISQQTPVRVLHRRSLMVRDKKVEKLKATYISPHFFTLDIINAQAGTYIKEFVHGDLGRTTPNIGLFFGCDTDILQLDVLNVDLDFPKPRK</sequence>
<gene>
    <name evidence="23" type="ORF">DICPUDRAFT_98330</name>
</gene>
<dbReference type="GO" id="GO:0160148">
    <property type="term" value="F:tRNA pseudouridine(55) synthase activity"/>
    <property type="evidence" value="ECO:0007669"/>
    <property type="project" value="UniProtKB-EC"/>
</dbReference>
<evidence type="ECO:0000256" key="14">
    <source>
        <dbReference type="ARBA" id="ARBA00051710"/>
    </source>
</evidence>
<evidence type="ECO:0000256" key="10">
    <source>
        <dbReference type="ARBA" id="ARBA00023054"/>
    </source>
</evidence>
<dbReference type="FunCoup" id="F0ZPK9">
    <property type="interactions" value="427"/>
</dbReference>
<dbReference type="PANTHER" id="PTHR21568">
    <property type="entry name" value="TRNA PSEUDOURIDINE SYNTHASE PUS10"/>
    <property type="match status" value="1"/>
</dbReference>
<evidence type="ECO:0000256" key="13">
    <source>
        <dbReference type="ARBA" id="ARBA00023242"/>
    </source>
</evidence>
<evidence type="ECO:0000256" key="18">
    <source>
        <dbReference type="ARBA" id="ARBA00079393"/>
    </source>
</evidence>
<dbReference type="Gene3D" id="3.30.70.2510">
    <property type="match status" value="1"/>
</dbReference>
<dbReference type="OMA" id="LVISCQR"/>
<evidence type="ECO:0000256" key="11">
    <source>
        <dbReference type="ARBA" id="ARBA00023128"/>
    </source>
</evidence>
<comment type="catalytic activity">
    <reaction evidence="15">
        <text>uridine(54) in tRNA = pseudouridine(54) in tRNA</text>
        <dbReference type="Rhea" id="RHEA:57876"/>
        <dbReference type="Rhea" id="RHEA-COMP:10193"/>
        <dbReference type="Rhea" id="RHEA-COMP:14141"/>
        <dbReference type="ChEBI" id="CHEBI:65314"/>
        <dbReference type="ChEBI" id="CHEBI:65315"/>
    </reaction>
    <physiologicalReaction direction="left-to-right" evidence="15">
        <dbReference type="Rhea" id="RHEA:57877"/>
    </physiologicalReaction>
</comment>
<dbReference type="GO" id="GO:0003723">
    <property type="term" value="F:RNA binding"/>
    <property type="evidence" value="ECO:0007669"/>
    <property type="project" value="InterPro"/>
</dbReference>
<dbReference type="GO" id="GO:0005634">
    <property type="term" value="C:nucleus"/>
    <property type="evidence" value="ECO:0007669"/>
    <property type="project" value="UniProtKB-SubCell"/>
</dbReference>
<evidence type="ECO:0000256" key="4">
    <source>
        <dbReference type="ARBA" id="ARBA00009652"/>
    </source>
</evidence>
<dbReference type="eggNOG" id="KOG2364">
    <property type="taxonomic scope" value="Eukaryota"/>
</dbReference>
<feature type="compositionally biased region" description="Low complexity" evidence="20">
    <location>
        <begin position="139"/>
        <end position="148"/>
    </location>
</feature>
<dbReference type="STRING" id="5786.F0ZPK9"/>
<feature type="domain" description="Pus10 N-terminal eukaryotes" evidence="21">
    <location>
        <begin position="200"/>
        <end position="373"/>
    </location>
</feature>
<dbReference type="OrthoDB" id="271937at2759"/>
<evidence type="ECO:0000256" key="17">
    <source>
        <dbReference type="ARBA" id="ARBA00075270"/>
    </source>
</evidence>
<keyword evidence="24" id="KW-1185">Reference proteome</keyword>
<dbReference type="Proteomes" id="UP000001064">
    <property type="component" value="Unassembled WGS sequence"/>
</dbReference>
<evidence type="ECO:0000256" key="5">
    <source>
        <dbReference type="ARBA" id="ARBA00012787"/>
    </source>
</evidence>
<keyword evidence="13" id="KW-0539">Nucleus</keyword>
<keyword evidence="10" id="KW-0175">Coiled coil</keyword>
<dbReference type="InterPro" id="IPR048742">
    <property type="entry name" value="Pus10_N_euk"/>
</dbReference>
<dbReference type="EMBL" id="GL871111">
    <property type="protein sequence ID" value="EGC34102.1"/>
    <property type="molecule type" value="Genomic_DNA"/>
</dbReference>
<evidence type="ECO:0000259" key="22">
    <source>
        <dbReference type="Pfam" id="PF21238"/>
    </source>
</evidence>
<dbReference type="InterPro" id="IPR020103">
    <property type="entry name" value="PsdUridine_synth_cat_dom_sf"/>
</dbReference>
<evidence type="ECO:0000256" key="2">
    <source>
        <dbReference type="ARBA" id="ARBA00004173"/>
    </source>
</evidence>
<keyword evidence="12" id="KW-0413">Isomerase</keyword>
<dbReference type="AlphaFoldDB" id="F0ZPK9"/>
<reference evidence="24" key="1">
    <citation type="journal article" date="2011" name="Genome Biol.">
        <title>Comparative genomics of the social amoebae Dictyostelium discoideum and Dictyostelium purpureum.</title>
        <authorList>
            <consortium name="US DOE Joint Genome Institute (JGI-PGF)"/>
            <person name="Sucgang R."/>
            <person name="Kuo A."/>
            <person name="Tian X."/>
            <person name="Salerno W."/>
            <person name="Parikh A."/>
            <person name="Feasley C.L."/>
            <person name="Dalin E."/>
            <person name="Tu H."/>
            <person name="Huang E."/>
            <person name="Barry K."/>
            <person name="Lindquist E."/>
            <person name="Shapiro H."/>
            <person name="Bruce D."/>
            <person name="Schmutz J."/>
            <person name="Salamov A."/>
            <person name="Fey P."/>
            <person name="Gaudet P."/>
            <person name="Anjard C."/>
            <person name="Babu M.M."/>
            <person name="Basu S."/>
            <person name="Bushmanova Y."/>
            <person name="van der Wel H."/>
            <person name="Katoh-Kurasawa M."/>
            <person name="Dinh C."/>
            <person name="Coutinho P.M."/>
            <person name="Saito T."/>
            <person name="Elias M."/>
            <person name="Schaap P."/>
            <person name="Kay R.R."/>
            <person name="Henrissat B."/>
            <person name="Eichinger L."/>
            <person name="Rivero F."/>
            <person name="Putnam N.H."/>
            <person name="West C.M."/>
            <person name="Loomis W.F."/>
            <person name="Chisholm R.L."/>
            <person name="Shaulsky G."/>
            <person name="Strassmann J.E."/>
            <person name="Queller D.C."/>
            <person name="Kuspa A."/>
            <person name="Grigoriev I.V."/>
        </authorList>
    </citation>
    <scope>NUCLEOTIDE SEQUENCE [LARGE SCALE GENOMIC DNA]</scope>
    <source>
        <strain evidence="24">QSDP1</strain>
    </source>
</reference>
<feature type="region of interest" description="Disordered" evidence="20">
    <location>
        <begin position="139"/>
        <end position="171"/>
    </location>
</feature>
<keyword evidence="11" id="KW-0496">Mitochondrion</keyword>
<dbReference type="GO" id="GO:0005739">
    <property type="term" value="C:mitochondrion"/>
    <property type="evidence" value="ECO:0007669"/>
    <property type="project" value="UniProtKB-SubCell"/>
</dbReference>
<evidence type="ECO:0000313" key="23">
    <source>
        <dbReference type="EMBL" id="EGC34102.1"/>
    </source>
</evidence>
<protein>
    <recommendedName>
        <fullName evidence="16">tRNA pseudouridine synthase Pus10</fullName>
        <ecNumber evidence="5">5.4.99.25</ecNumber>
    </recommendedName>
    <alternativeName>
        <fullName evidence="19">tRNA pseudouridine 55 synthase</fullName>
    </alternativeName>
    <alternativeName>
        <fullName evidence="17">tRNA pseudouridylate synthase</fullName>
    </alternativeName>
    <alternativeName>
        <fullName evidence="18">tRNA-uridine isomerase</fullName>
    </alternativeName>
</protein>
<dbReference type="FunFam" id="1.10.10.2050:FF:000001">
    <property type="entry name" value="putative tRNA pseudouridine synthase Pus10"/>
    <property type="match status" value="1"/>
</dbReference>
<comment type="subcellular location">
    <subcellularLocation>
        <location evidence="3">Cytoplasm</location>
    </subcellularLocation>
    <subcellularLocation>
        <location evidence="2">Mitochondrion</location>
    </subcellularLocation>
    <subcellularLocation>
        <location evidence="1">Nucleus</location>
    </subcellularLocation>
</comment>
<dbReference type="VEuPathDB" id="AmoebaDB:DICPUDRAFT_98330"/>
<evidence type="ECO:0000256" key="1">
    <source>
        <dbReference type="ARBA" id="ARBA00004123"/>
    </source>
</evidence>
<dbReference type="FunFam" id="3.30.70.2510:FF:000001">
    <property type="entry name" value="tRNA pseudouridine synthase Pus10"/>
    <property type="match status" value="1"/>
</dbReference>
<dbReference type="EC" id="5.4.99.25" evidence="5"/>
<dbReference type="Pfam" id="PF21238">
    <property type="entry name" value="Pus10_C"/>
    <property type="match status" value="1"/>
</dbReference>
<dbReference type="RefSeq" id="XP_003289348.1">
    <property type="nucleotide sequence ID" value="XM_003289300.1"/>
</dbReference>
<dbReference type="InParanoid" id="F0ZPK9"/>
<keyword evidence="6" id="KW-0963">Cytoplasm</keyword>
<dbReference type="Gene3D" id="3.30.70.3190">
    <property type="match status" value="1"/>
</dbReference>
<evidence type="ECO:0000256" key="8">
    <source>
        <dbReference type="ARBA" id="ARBA00022723"/>
    </source>
</evidence>
<evidence type="ECO:0000256" key="7">
    <source>
        <dbReference type="ARBA" id="ARBA00022694"/>
    </source>
</evidence>
<evidence type="ECO:0000256" key="9">
    <source>
        <dbReference type="ARBA" id="ARBA00022833"/>
    </source>
</evidence>
<dbReference type="InterPro" id="IPR039894">
    <property type="entry name" value="Pus10-like"/>
</dbReference>
<evidence type="ECO:0000256" key="12">
    <source>
        <dbReference type="ARBA" id="ARBA00023235"/>
    </source>
</evidence>
<dbReference type="KEGG" id="dpp:DICPUDRAFT_98330"/>
<feature type="region of interest" description="Disordered" evidence="20">
    <location>
        <begin position="1"/>
        <end position="34"/>
    </location>
</feature>
<dbReference type="GeneID" id="10502327"/>
<name>F0ZPK9_DICPU</name>
<proteinExistence type="inferred from homology"/>
<evidence type="ECO:0000313" key="24">
    <source>
        <dbReference type="Proteomes" id="UP000001064"/>
    </source>
</evidence>
<accession>F0ZPK9</accession>
<evidence type="ECO:0000256" key="19">
    <source>
        <dbReference type="ARBA" id="ARBA00083669"/>
    </source>
</evidence>
<dbReference type="GO" id="GO:0046872">
    <property type="term" value="F:metal ion binding"/>
    <property type="evidence" value="ECO:0007669"/>
    <property type="project" value="UniProtKB-KW"/>
</dbReference>
<evidence type="ECO:0000256" key="6">
    <source>
        <dbReference type="ARBA" id="ARBA00022490"/>
    </source>
</evidence>
<evidence type="ECO:0000256" key="3">
    <source>
        <dbReference type="ARBA" id="ARBA00004496"/>
    </source>
</evidence>
<evidence type="ECO:0000256" key="20">
    <source>
        <dbReference type="SAM" id="MobiDB-lite"/>
    </source>
</evidence>
<evidence type="ECO:0000259" key="21">
    <source>
        <dbReference type="Pfam" id="PF21237"/>
    </source>
</evidence>
<keyword evidence="9" id="KW-0862">Zinc</keyword>
<dbReference type="GO" id="GO:0031119">
    <property type="term" value="P:tRNA pseudouridine synthesis"/>
    <property type="evidence" value="ECO:0000318"/>
    <property type="project" value="GO_Central"/>
</dbReference>